<reference evidence="2" key="1">
    <citation type="submission" date="2019-05" db="EMBL/GenBank/DDBJ databases">
        <authorList>
            <person name="Matney K."/>
            <person name="Lacafta O."/>
            <person name="Ahmed J."/>
            <person name="Anderson S."/>
            <person name="Assadpour T."/>
            <person name="Espinosa K."/>
            <person name="Gadsden T."/>
            <person name="Graham A."/>
            <person name="Hajjar W."/>
            <person name="Howard T."/>
            <person name="Matsen K."/>
            <person name="Osu J."/>
            <person name="Rup E."/>
            <person name="Sang H."/>
            <person name="Wadi S."/>
            <person name="McNeal J."/>
            <person name="Temple L."/>
        </authorList>
    </citation>
    <scope>NUCLEOTIDE SEQUENCE [LARGE SCALE GENOMIC DNA]</scope>
</reference>
<evidence type="ECO:0000313" key="1">
    <source>
        <dbReference type="EMBL" id="QDF14212.1"/>
    </source>
</evidence>
<dbReference type="Proteomes" id="UP000317085">
    <property type="component" value="Segment"/>
</dbReference>
<protein>
    <submittedName>
        <fullName evidence="1">Uncharacterized protein</fullName>
    </submittedName>
</protein>
<proteinExistence type="predicted"/>
<gene>
    <name evidence="1" type="primary">39</name>
    <name evidence="1" type="ORF">SEA_IAMGROOT_39</name>
</gene>
<accession>A0A4Y6E723</accession>
<sequence>MTTAAPRKPRDLGPVHLYPERPKALKKGDNVALAANPDDWGRVQEVLPHKVTEPPRYAVVFVSGVRIVQRAELIARFTTETPRKKGRK</sequence>
<dbReference type="EMBL" id="MK880124">
    <property type="protein sequence ID" value="QDF14212.1"/>
    <property type="molecule type" value="Genomic_DNA"/>
</dbReference>
<name>A0A4Y6E723_9CAUD</name>
<keyword evidence="2" id="KW-1185">Reference proteome</keyword>
<organism evidence="1 2">
    <name type="scientific">Microbacterium phage IAmGroot</name>
    <dbReference type="NCBI Taxonomy" id="2588486"/>
    <lineage>
        <taxon>Viruses</taxon>
        <taxon>Duplodnaviria</taxon>
        <taxon>Heunggongvirae</taxon>
        <taxon>Uroviricota</taxon>
        <taxon>Caudoviricetes</taxon>
        <taxon>Casidaviridae</taxon>
        <taxon>Gardenstatevirus</taxon>
        <taxon>Gardenstatevirus iamgroot</taxon>
    </lineage>
</organism>
<evidence type="ECO:0000313" key="2">
    <source>
        <dbReference type="Proteomes" id="UP000317085"/>
    </source>
</evidence>